<dbReference type="Gene3D" id="3.60.15.10">
    <property type="entry name" value="Ribonuclease Z/Hydroxyacylglutathione hydrolase-like"/>
    <property type="match status" value="1"/>
</dbReference>
<dbReference type="PANTHER" id="PTHR46018:SF3">
    <property type="entry name" value="ARYLSULFATASE"/>
    <property type="match status" value="1"/>
</dbReference>
<protein>
    <submittedName>
        <fullName evidence="3">Metal-dependent hydrolases of the beta-lactamase superfamily III</fullName>
    </submittedName>
</protein>
<feature type="transmembrane region" description="Helical" evidence="1">
    <location>
        <begin position="12"/>
        <end position="34"/>
    </location>
</feature>
<keyword evidence="3" id="KW-0378">Hydrolase</keyword>
<reference evidence="4" key="1">
    <citation type="journal article" date="2017" name="Environ. Microbiol. Rep.">
        <title>Genetic Diversity of Marine Anaerobic Ammonium-Oxidizing Bacteria as Revealed by Genomic and Proteomic Analyses of 'Candidatus Scalindua japonica'.</title>
        <authorList>
            <person name="Oshiki M."/>
            <person name="Mizuto K."/>
            <person name="Kimura Z."/>
            <person name="Kindaichi T."/>
            <person name="Satoh H."/>
            <person name="Okabe S."/>
        </authorList>
    </citation>
    <scope>NUCLEOTIDE SEQUENCE [LARGE SCALE GENOMIC DNA]</scope>
    <source>
        <strain evidence="4">husup-a2</strain>
    </source>
</reference>
<evidence type="ECO:0000313" key="4">
    <source>
        <dbReference type="Proteomes" id="UP000218542"/>
    </source>
</evidence>
<dbReference type="PANTHER" id="PTHR46018">
    <property type="entry name" value="ZINC PHOSPHODIESTERASE ELAC PROTEIN 1"/>
    <property type="match status" value="1"/>
</dbReference>
<dbReference type="GO" id="GO:0042781">
    <property type="term" value="F:3'-tRNA processing endoribonuclease activity"/>
    <property type="evidence" value="ECO:0007669"/>
    <property type="project" value="TreeGrafter"/>
</dbReference>
<keyword evidence="4" id="KW-1185">Reference proteome</keyword>
<keyword evidence="1" id="KW-1133">Transmembrane helix</keyword>
<sequence>MKKSGRYLSESVSWFNLIIMKLTILGSGTAIVTARRGPSGYLIKIEDKTLLLDGGSGTLRKIAEASSSFKEIDYAIYTHLHPDHVTDLISLLFALMIPSNYKSKDLTVVGPAGMKEFYRNLSKTFNNVIEPRGYELTINELSGGYLDFENFRITSSLIKHHEGSLAYRIESKEGKSIVYSGDTDYCENIVDLARDVDVLLLECSYPGHIKVEGHLNSTLAGKVARESNCKKLVLTHFYPICDEYDILGECREEFSGEVVLAEDLMTIEV</sequence>
<feature type="domain" description="Metallo-beta-lactamase" evidence="2">
    <location>
        <begin position="37"/>
        <end position="236"/>
    </location>
</feature>
<evidence type="ECO:0000313" key="3">
    <source>
        <dbReference type="EMBL" id="GAX62115.1"/>
    </source>
</evidence>
<evidence type="ECO:0000256" key="1">
    <source>
        <dbReference type="SAM" id="Phobius"/>
    </source>
</evidence>
<dbReference type="Proteomes" id="UP000218542">
    <property type="component" value="Unassembled WGS sequence"/>
</dbReference>
<gene>
    <name evidence="3" type="ORF">SCALIN_C28_0318</name>
</gene>
<dbReference type="OrthoDB" id="9800940at2"/>
<dbReference type="Pfam" id="PF12706">
    <property type="entry name" value="Lactamase_B_2"/>
    <property type="match status" value="1"/>
</dbReference>
<dbReference type="SUPFAM" id="SSF56281">
    <property type="entry name" value="Metallo-hydrolase/oxidoreductase"/>
    <property type="match status" value="1"/>
</dbReference>
<dbReference type="EMBL" id="BAOS01000028">
    <property type="protein sequence ID" value="GAX62115.1"/>
    <property type="molecule type" value="Genomic_DNA"/>
</dbReference>
<dbReference type="InterPro" id="IPR036866">
    <property type="entry name" value="RibonucZ/Hydroxyglut_hydro"/>
</dbReference>
<comment type="caution">
    <text evidence="3">The sequence shown here is derived from an EMBL/GenBank/DDBJ whole genome shotgun (WGS) entry which is preliminary data.</text>
</comment>
<organism evidence="3 4">
    <name type="scientific">Candidatus Scalindua japonica</name>
    <dbReference type="NCBI Taxonomy" id="1284222"/>
    <lineage>
        <taxon>Bacteria</taxon>
        <taxon>Pseudomonadati</taxon>
        <taxon>Planctomycetota</taxon>
        <taxon>Candidatus Brocadiia</taxon>
        <taxon>Candidatus Brocadiales</taxon>
        <taxon>Candidatus Scalinduaceae</taxon>
        <taxon>Candidatus Scalindua</taxon>
    </lineage>
</organism>
<proteinExistence type="predicted"/>
<dbReference type="RefSeq" id="WP_096895489.1">
    <property type="nucleotide sequence ID" value="NZ_BAOS01000028.1"/>
</dbReference>
<keyword evidence="1" id="KW-0472">Membrane</keyword>
<dbReference type="AlphaFoldDB" id="A0A286U1X3"/>
<name>A0A286U1X3_9BACT</name>
<evidence type="ECO:0000259" key="2">
    <source>
        <dbReference type="SMART" id="SM00849"/>
    </source>
</evidence>
<keyword evidence="1" id="KW-0812">Transmembrane</keyword>
<dbReference type="InterPro" id="IPR001279">
    <property type="entry name" value="Metallo-B-lactamas"/>
</dbReference>
<dbReference type="SMART" id="SM00849">
    <property type="entry name" value="Lactamase_B"/>
    <property type="match status" value="1"/>
</dbReference>
<accession>A0A286U1X3</accession>